<feature type="transmembrane region" description="Helical" evidence="1">
    <location>
        <begin position="214"/>
        <end position="234"/>
    </location>
</feature>
<feature type="transmembrane region" description="Helical" evidence="1">
    <location>
        <begin position="329"/>
        <end position="348"/>
    </location>
</feature>
<feature type="transmembrane region" description="Helical" evidence="1">
    <location>
        <begin position="101"/>
        <end position="120"/>
    </location>
</feature>
<evidence type="ECO:0000313" key="2">
    <source>
        <dbReference type="EMBL" id="KFE33435.1"/>
    </source>
</evidence>
<feature type="transmembrane region" description="Helical" evidence="1">
    <location>
        <begin position="140"/>
        <end position="158"/>
    </location>
</feature>
<organism evidence="2 3">
    <name type="scientific">Thioclava atlantica</name>
    <dbReference type="NCBI Taxonomy" id="1317124"/>
    <lineage>
        <taxon>Bacteria</taxon>
        <taxon>Pseudomonadati</taxon>
        <taxon>Pseudomonadota</taxon>
        <taxon>Alphaproteobacteria</taxon>
        <taxon>Rhodobacterales</taxon>
        <taxon>Paracoccaceae</taxon>
        <taxon>Thioclava</taxon>
    </lineage>
</organism>
<proteinExistence type="predicted"/>
<keyword evidence="1" id="KW-0812">Transmembrane</keyword>
<gene>
    <name evidence="2" type="ORF">DW2_18009</name>
</gene>
<keyword evidence="1" id="KW-0472">Membrane</keyword>
<dbReference type="PATRIC" id="fig|1317124.6.peg.3625"/>
<dbReference type="eggNOG" id="COG3307">
    <property type="taxonomic scope" value="Bacteria"/>
</dbReference>
<feature type="transmembrane region" description="Helical" evidence="1">
    <location>
        <begin position="50"/>
        <end position="69"/>
    </location>
</feature>
<reference evidence="3" key="1">
    <citation type="submission" date="2013-04" db="EMBL/GenBank/DDBJ databases">
        <title>Thioclava sp. 13D2W-2 Genome Sequencing.</title>
        <authorList>
            <person name="Lai Q."/>
            <person name="Li G."/>
            <person name="Shao Z."/>
        </authorList>
    </citation>
    <scope>NUCLEOTIDE SEQUENCE [LARGE SCALE GENOMIC DNA]</scope>
    <source>
        <strain evidence="3">13D2W-2</strain>
    </source>
</reference>
<dbReference type="Proteomes" id="UP000028607">
    <property type="component" value="Unassembled WGS sequence"/>
</dbReference>
<evidence type="ECO:0000313" key="3">
    <source>
        <dbReference type="Proteomes" id="UP000028607"/>
    </source>
</evidence>
<accession>A0A085TRT8</accession>
<evidence type="ECO:0008006" key="4">
    <source>
        <dbReference type="Google" id="ProtNLM"/>
    </source>
</evidence>
<keyword evidence="3" id="KW-1185">Reference proteome</keyword>
<feature type="transmembrane region" description="Helical" evidence="1">
    <location>
        <begin position="360"/>
        <end position="378"/>
    </location>
</feature>
<sequence length="415" mass="45267">MLLFGAGWAFAVHFFGAIYGSELLAIALLPTLKPLRLIETNADLRRVLTAYGLILLGLVVADFANATAFNLALKGWANPILAGVSLIFVTMALGKDPVANVKYYLFASFLANLVLGNGAYSVTGVSGGDNSWADIAENENLLKVRVVPFLMPLLALSIFHLRKRWRLAAQLIGLATAGFLFSYDARSAGLVAFAMTLAVTVFRRPRQIHAKQLFSILGVGLIGGYLAYAGYVYYSLNYNSDGHNATQLSLVKNPYNPVMLLGIGRPEWLVAPDVLAEKPILGYGSWAEDKDQRFALIRAILTDTVDIYNATSGERHYWIPTHSVVLTSWIWGGLIGLFGALLLVATLLRLTVKALNARPEALVFITYFATGLLWDLFFSPLQSLRLTAPIALGFLIAVADSYSPRAPRSTRDLPP</sequence>
<comment type="caution">
    <text evidence="2">The sequence shown here is derived from an EMBL/GenBank/DDBJ whole genome shotgun (WGS) entry which is preliminary data.</text>
</comment>
<dbReference type="STRING" id="1317124.DW2_18009"/>
<dbReference type="AlphaFoldDB" id="A0A085TRT8"/>
<keyword evidence="1" id="KW-1133">Transmembrane helix</keyword>
<name>A0A085TRT8_9RHOB</name>
<evidence type="ECO:0000256" key="1">
    <source>
        <dbReference type="SAM" id="Phobius"/>
    </source>
</evidence>
<feature type="transmembrane region" description="Helical" evidence="1">
    <location>
        <begin position="75"/>
        <end position="94"/>
    </location>
</feature>
<dbReference type="EMBL" id="AQRC01000020">
    <property type="protein sequence ID" value="KFE33435.1"/>
    <property type="molecule type" value="Genomic_DNA"/>
</dbReference>
<feature type="transmembrane region" description="Helical" evidence="1">
    <location>
        <begin position="6"/>
        <end position="29"/>
    </location>
</feature>
<reference evidence="2 3" key="2">
    <citation type="journal article" date="2015" name="Antonie Van Leeuwenhoek">
        <title>Thioclava indica sp. nov., isolated from surface seawater of the Indian Ocean.</title>
        <authorList>
            <person name="Liu Y."/>
            <person name="Lai Q."/>
            <person name="Du J."/>
            <person name="Xu H."/>
            <person name="Jiang L."/>
            <person name="Shao Z."/>
        </authorList>
    </citation>
    <scope>NUCLEOTIDE SEQUENCE [LARGE SCALE GENOMIC DNA]</scope>
    <source>
        <strain evidence="2 3">13D2W-2</strain>
    </source>
</reference>
<protein>
    <recommendedName>
        <fullName evidence="4">O-antigen polymerase</fullName>
    </recommendedName>
</protein>